<dbReference type="InterPro" id="IPR052563">
    <property type="entry name" value="FliK"/>
</dbReference>
<dbReference type="Proteomes" id="UP000627446">
    <property type="component" value="Unassembled WGS sequence"/>
</dbReference>
<feature type="compositionally biased region" description="Polar residues" evidence="1">
    <location>
        <begin position="329"/>
        <end position="357"/>
    </location>
</feature>
<feature type="compositionally biased region" description="Low complexity" evidence="1">
    <location>
        <begin position="481"/>
        <end position="491"/>
    </location>
</feature>
<dbReference type="AlphaFoldDB" id="A0A923KN65"/>
<dbReference type="RefSeq" id="WP_186915169.1">
    <property type="nucleotide sequence ID" value="NZ_JACOFZ010000001.1"/>
</dbReference>
<dbReference type="Gene3D" id="3.30.750.140">
    <property type="match status" value="1"/>
</dbReference>
<reference evidence="3" key="1">
    <citation type="submission" date="2020-08" db="EMBL/GenBank/DDBJ databases">
        <title>Novel species isolated from subtropical streams in China.</title>
        <authorList>
            <person name="Lu H."/>
        </authorList>
    </citation>
    <scope>NUCLEOTIDE SEQUENCE</scope>
    <source>
        <strain evidence="3">LX22W</strain>
    </source>
</reference>
<dbReference type="PANTHER" id="PTHR37533">
    <property type="entry name" value="FLAGELLAR HOOK-LENGTH CONTROL PROTEIN"/>
    <property type="match status" value="1"/>
</dbReference>
<sequence length="517" mass="55443">MHTPQIITQSLSPITPSKNNSGMNEGKPTTSFNSMLNKEVSNQNKLAVKNSTNDANKNKVNKPSEAPPPAKQDASDVQVAESSGKKISEESESATENTDDMSTETNNILAFVDQLSQLGLKNPATNESNAPLLESDSANLEAQSLRVSSDSILGRDAASKNLMQKVGDAKVVQEDTLDTTSQQTASQFKALMSESEQLNQDQNKLAPSQLATADFESKSITSSDSKRASDLNDNSRDLSLEQVQAGASILAQQMAKAEAGSSEKLSASKNTDTSDALSEISIKDVKTKVDRDGDQVENKKMARDTQALASNQDKFSSKLELQRDKSFDSKNNQTSNSQAADQTNAIGSVQNQTPPSETTKLNELIKTQAGMEQISPRVGSKAWDQAIGQKVVWMVAGGEQSAELTLNPPDLGPLQVVLSISDNQVDASFVSSHLDVREAIEAAAPQLREMLDNAGISLTGFSVNAETKSNDTQFAQDRPNQRQSSSSARNNSETKVGELPISNRASRTQLGAVDTFV</sequence>
<feature type="compositionally biased region" description="Basic and acidic residues" evidence="1">
    <location>
        <begin position="288"/>
        <end position="303"/>
    </location>
</feature>
<organism evidence="3 4">
    <name type="scientific">Undibacterium nitidum</name>
    <dbReference type="NCBI Taxonomy" id="2762298"/>
    <lineage>
        <taxon>Bacteria</taxon>
        <taxon>Pseudomonadati</taxon>
        <taxon>Pseudomonadota</taxon>
        <taxon>Betaproteobacteria</taxon>
        <taxon>Burkholderiales</taxon>
        <taxon>Oxalobacteraceae</taxon>
        <taxon>Undibacterium</taxon>
    </lineage>
</organism>
<evidence type="ECO:0000256" key="1">
    <source>
        <dbReference type="SAM" id="MobiDB-lite"/>
    </source>
</evidence>
<comment type="caution">
    <text evidence="3">The sequence shown here is derived from an EMBL/GenBank/DDBJ whole genome shotgun (WGS) entry which is preliminary data.</text>
</comment>
<keyword evidence="3" id="KW-0966">Cell projection</keyword>
<keyword evidence="4" id="KW-1185">Reference proteome</keyword>
<feature type="region of interest" description="Disordered" evidence="1">
    <location>
        <begin position="469"/>
        <end position="503"/>
    </location>
</feature>
<dbReference type="PANTHER" id="PTHR37533:SF2">
    <property type="entry name" value="FLAGELLAR HOOK-LENGTH CONTROL PROTEIN"/>
    <property type="match status" value="1"/>
</dbReference>
<gene>
    <name evidence="3" type="ORF">H8K36_02885</name>
</gene>
<dbReference type="Pfam" id="PF02120">
    <property type="entry name" value="Flg_hook"/>
    <property type="match status" value="1"/>
</dbReference>
<dbReference type="CDD" id="cd17470">
    <property type="entry name" value="T3SS_Flik_C"/>
    <property type="match status" value="1"/>
</dbReference>
<feature type="compositionally biased region" description="Polar residues" evidence="1">
    <location>
        <begin position="1"/>
        <end position="55"/>
    </location>
</feature>
<accession>A0A923KN65</accession>
<dbReference type="EMBL" id="JACOFZ010000001">
    <property type="protein sequence ID" value="MBC3880308.1"/>
    <property type="molecule type" value="Genomic_DNA"/>
</dbReference>
<dbReference type="InterPro" id="IPR021136">
    <property type="entry name" value="Flagellar_hook_control-like_C"/>
</dbReference>
<evidence type="ECO:0000259" key="2">
    <source>
        <dbReference type="Pfam" id="PF02120"/>
    </source>
</evidence>
<proteinExistence type="predicted"/>
<protein>
    <submittedName>
        <fullName evidence="3">Flagellar hook-length control protein FliK</fullName>
    </submittedName>
</protein>
<evidence type="ECO:0000313" key="3">
    <source>
        <dbReference type="EMBL" id="MBC3880308.1"/>
    </source>
</evidence>
<feature type="compositionally biased region" description="Acidic residues" evidence="1">
    <location>
        <begin position="90"/>
        <end position="101"/>
    </location>
</feature>
<feature type="region of interest" description="Disordered" evidence="1">
    <location>
        <begin position="288"/>
        <end position="357"/>
    </location>
</feature>
<evidence type="ECO:0000313" key="4">
    <source>
        <dbReference type="Proteomes" id="UP000627446"/>
    </source>
</evidence>
<feature type="domain" description="Flagellar hook-length control protein-like C-terminal" evidence="2">
    <location>
        <begin position="389"/>
        <end position="470"/>
    </location>
</feature>
<dbReference type="InterPro" id="IPR038610">
    <property type="entry name" value="FliK-like_C_sf"/>
</dbReference>
<feature type="compositionally biased region" description="Basic and acidic residues" evidence="1">
    <location>
        <begin position="315"/>
        <end position="328"/>
    </location>
</feature>
<keyword evidence="3" id="KW-0282">Flagellum</keyword>
<name>A0A923KN65_9BURK</name>
<feature type="compositionally biased region" description="Basic and acidic residues" evidence="1">
    <location>
        <begin position="224"/>
        <end position="233"/>
    </location>
</feature>
<feature type="region of interest" description="Disordered" evidence="1">
    <location>
        <begin position="1"/>
        <end position="101"/>
    </location>
</feature>
<feature type="region of interest" description="Disordered" evidence="1">
    <location>
        <begin position="214"/>
        <end position="233"/>
    </location>
</feature>
<keyword evidence="3" id="KW-0969">Cilium</keyword>